<evidence type="ECO:0000259" key="1">
    <source>
        <dbReference type="Pfam" id="PF09500"/>
    </source>
</evidence>
<proteinExistence type="predicted"/>
<dbReference type="SUPFAM" id="SSF54637">
    <property type="entry name" value="Thioesterase/thiol ester dehydrase-isomerase"/>
    <property type="match status" value="1"/>
</dbReference>
<sequence length="158" mass="16991">MSTDLPAVAHKLTEFVQTYLPTAVHMQIAVDAYDGKSLRLTAPLAPSINDKQTAFGGSIYVVAVMACWGMVYLRCVEYGIDPDIVVAKGEIEYSAPVNGDIVAQSVAADEADWTQFFADFEDRGKAKIPLSSEVIINGGVAARFKGLYALVADKQAKT</sequence>
<keyword evidence="3" id="KW-1185">Reference proteome</keyword>
<dbReference type="KEGG" id="snan:I6N98_09395"/>
<organism evidence="2 3">
    <name type="scientific">Spongiibacter nanhainus</name>
    <dbReference type="NCBI Taxonomy" id="2794344"/>
    <lineage>
        <taxon>Bacteria</taxon>
        <taxon>Pseudomonadati</taxon>
        <taxon>Pseudomonadota</taxon>
        <taxon>Gammaproteobacteria</taxon>
        <taxon>Cellvibrionales</taxon>
        <taxon>Spongiibacteraceae</taxon>
        <taxon>Spongiibacter</taxon>
    </lineage>
</organism>
<dbReference type="Gene3D" id="3.10.129.10">
    <property type="entry name" value="Hotdog Thioesterase"/>
    <property type="match status" value="1"/>
</dbReference>
<dbReference type="RefSeq" id="WP_198568140.1">
    <property type="nucleotide sequence ID" value="NZ_CP066167.1"/>
</dbReference>
<dbReference type="Proteomes" id="UP000596063">
    <property type="component" value="Chromosome"/>
</dbReference>
<protein>
    <submittedName>
        <fullName evidence="2">YiiD C-terminal domain-containing protein</fullName>
    </submittedName>
</protein>
<dbReference type="InterPro" id="IPR029069">
    <property type="entry name" value="HotDog_dom_sf"/>
</dbReference>
<dbReference type="InterPro" id="IPR012660">
    <property type="entry name" value="YiiD_C"/>
</dbReference>
<dbReference type="AlphaFoldDB" id="A0A7T4QXI4"/>
<reference evidence="2 3" key="1">
    <citation type="submission" date="2020-12" db="EMBL/GenBank/DDBJ databases">
        <authorList>
            <person name="Shan Y."/>
        </authorList>
    </citation>
    <scope>NUCLEOTIDE SEQUENCE [LARGE SCALE GENOMIC DNA]</scope>
    <source>
        <strain evidence="3">csc3.9</strain>
    </source>
</reference>
<evidence type="ECO:0000313" key="3">
    <source>
        <dbReference type="Proteomes" id="UP000596063"/>
    </source>
</evidence>
<dbReference type="NCBIfam" id="TIGR02447">
    <property type="entry name" value="yiiD_Cterm"/>
    <property type="match status" value="1"/>
</dbReference>
<gene>
    <name evidence="2" type="ORF">I6N98_09395</name>
</gene>
<evidence type="ECO:0000313" key="2">
    <source>
        <dbReference type="EMBL" id="QQD16620.1"/>
    </source>
</evidence>
<name>A0A7T4QXI4_9GAMM</name>
<accession>A0A7T4QXI4</accession>
<dbReference type="Pfam" id="PF09500">
    <property type="entry name" value="YiiD_C"/>
    <property type="match status" value="1"/>
</dbReference>
<dbReference type="EMBL" id="CP066167">
    <property type="protein sequence ID" value="QQD16620.1"/>
    <property type="molecule type" value="Genomic_DNA"/>
</dbReference>
<feature type="domain" description="Thioesterase putative" evidence="1">
    <location>
        <begin position="11"/>
        <end position="150"/>
    </location>
</feature>